<dbReference type="Pfam" id="PF03780">
    <property type="entry name" value="Asp23"/>
    <property type="match status" value="1"/>
</dbReference>
<dbReference type="EMBL" id="JAUSVL010000001">
    <property type="protein sequence ID" value="MDQ0289951.1"/>
    <property type="molecule type" value="Genomic_DNA"/>
</dbReference>
<dbReference type="AlphaFoldDB" id="A0AAE3VGG0"/>
<organism evidence="2 3">
    <name type="scientific">Oligosphaera ethanolica</name>
    <dbReference type="NCBI Taxonomy" id="760260"/>
    <lineage>
        <taxon>Bacteria</taxon>
        <taxon>Pseudomonadati</taxon>
        <taxon>Lentisphaerota</taxon>
        <taxon>Oligosphaeria</taxon>
        <taxon>Oligosphaerales</taxon>
        <taxon>Oligosphaeraceae</taxon>
        <taxon>Oligosphaera</taxon>
    </lineage>
</organism>
<evidence type="ECO:0000256" key="1">
    <source>
        <dbReference type="ARBA" id="ARBA00005721"/>
    </source>
</evidence>
<dbReference type="Proteomes" id="UP001238163">
    <property type="component" value="Unassembled WGS sequence"/>
</dbReference>
<keyword evidence="3" id="KW-1185">Reference proteome</keyword>
<dbReference type="PANTHER" id="PTHR34297">
    <property type="entry name" value="HYPOTHETICAL CYTOSOLIC PROTEIN-RELATED"/>
    <property type="match status" value="1"/>
</dbReference>
<comment type="caution">
    <text evidence="2">The sequence shown here is derived from an EMBL/GenBank/DDBJ whole genome shotgun (WGS) entry which is preliminary data.</text>
</comment>
<evidence type="ECO:0000313" key="2">
    <source>
        <dbReference type="EMBL" id="MDQ0289951.1"/>
    </source>
</evidence>
<protein>
    <submittedName>
        <fullName evidence="2">Alkaline shock family protein YloU</fullName>
    </submittedName>
</protein>
<dbReference type="RefSeq" id="WP_307261386.1">
    <property type="nucleotide sequence ID" value="NZ_JAUSVL010000001.1"/>
</dbReference>
<dbReference type="InterPro" id="IPR005531">
    <property type="entry name" value="Asp23"/>
</dbReference>
<reference evidence="2" key="1">
    <citation type="submission" date="2023-07" db="EMBL/GenBank/DDBJ databases">
        <title>Genomic Encyclopedia of Type Strains, Phase IV (KMG-IV): sequencing the most valuable type-strain genomes for metagenomic binning, comparative biology and taxonomic classification.</title>
        <authorList>
            <person name="Goeker M."/>
        </authorList>
    </citation>
    <scope>NUCLEOTIDE SEQUENCE</scope>
    <source>
        <strain evidence="2">DSM 24202</strain>
    </source>
</reference>
<accession>A0AAE3VGG0</accession>
<sequence length="157" mass="16806">MSPEKTKPEHSSLQVIDISPNDQSQGGHIHITNNVLGAIVRRYALSIDGVVRFPSQGIMDSLADILSKRNYERNILIEPTGENDGGTTITLSLILRFGVSVPDVASAVQKIVAEKIEELTSCTVSSVNVNIVDLEEVEDGEAVSEAASAKTFSALQS</sequence>
<evidence type="ECO:0000313" key="3">
    <source>
        <dbReference type="Proteomes" id="UP001238163"/>
    </source>
</evidence>
<proteinExistence type="inferred from homology"/>
<gene>
    <name evidence="2" type="ORF">J3R75_002058</name>
</gene>
<comment type="similarity">
    <text evidence="1">Belongs to the asp23 family.</text>
</comment>
<name>A0AAE3VGG0_9BACT</name>